<dbReference type="GO" id="GO:0000723">
    <property type="term" value="P:telomere maintenance"/>
    <property type="evidence" value="ECO:0007669"/>
    <property type="project" value="TreeGrafter"/>
</dbReference>
<dbReference type="Gene3D" id="3.40.50.300">
    <property type="entry name" value="P-loop containing nucleotide triphosphate hydrolases"/>
    <property type="match status" value="1"/>
</dbReference>
<evidence type="ECO:0000313" key="4">
    <source>
        <dbReference type="EMBL" id="KHN78657.1"/>
    </source>
</evidence>
<dbReference type="OMA" id="NHITHWR"/>
<comment type="caution">
    <text evidence="4">The sequence shown here is derived from an EMBL/GenBank/DDBJ whole genome shotgun (WGS) entry which is preliminary data.</text>
</comment>
<dbReference type="GO" id="GO:0003697">
    <property type="term" value="F:single-stranded DNA binding"/>
    <property type="evidence" value="ECO:0007669"/>
    <property type="project" value="TreeGrafter"/>
</dbReference>
<dbReference type="GO" id="GO:0005815">
    <property type="term" value="C:microtubule organizing center"/>
    <property type="evidence" value="ECO:0007669"/>
    <property type="project" value="TreeGrafter"/>
</dbReference>
<dbReference type="InterPro" id="IPR003593">
    <property type="entry name" value="AAA+_ATPase"/>
</dbReference>
<dbReference type="GO" id="GO:0007131">
    <property type="term" value="P:reciprocal meiotic recombination"/>
    <property type="evidence" value="ECO:0007669"/>
    <property type="project" value="TreeGrafter"/>
</dbReference>
<dbReference type="Pfam" id="PF08423">
    <property type="entry name" value="Rad51"/>
    <property type="match status" value="1"/>
</dbReference>
<dbReference type="GO" id="GO:0000724">
    <property type="term" value="P:double-strand break repair via homologous recombination"/>
    <property type="evidence" value="ECO:0007669"/>
    <property type="project" value="TreeGrafter"/>
</dbReference>
<protein>
    <submittedName>
        <fullName evidence="4">DNA repair protein RAD51-like protein 4</fullName>
    </submittedName>
</protein>
<dbReference type="InterPro" id="IPR051988">
    <property type="entry name" value="HRR_RAD51_Paralog"/>
</dbReference>
<dbReference type="EMBL" id="JPKZ01002071">
    <property type="protein sequence ID" value="KHN78657.1"/>
    <property type="molecule type" value="Genomic_DNA"/>
</dbReference>
<dbReference type="GO" id="GO:0042148">
    <property type="term" value="P:DNA strand invasion"/>
    <property type="evidence" value="ECO:0007669"/>
    <property type="project" value="TreeGrafter"/>
</dbReference>
<dbReference type="InterPro" id="IPR027417">
    <property type="entry name" value="P-loop_NTPase"/>
</dbReference>
<dbReference type="SUPFAM" id="SSF52540">
    <property type="entry name" value="P-loop containing nucleoside triphosphate hydrolases"/>
    <property type="match status" value="1"/>
</dbReference>
<dbReference type="AlphaFoldDB" id="A0A0B2VB22"/>
<dbReference type="GO" id="GO:0000400">
    <property type="term" value="F:four-way junction DNA binding"/>
    <property type="evidence" value="ECO:0007669"/>
    <property type="project" value="TreeGrafter"/>
</dbReference>
<evidence type="ECO:0000256" key="1">
    <source>
        <dbReference type="ARBA" id="ARBA00004123"/>
    </source>
</evidence>
<dbReference type="SMART" id="SM00382">
    <property type="entry name" value="AAA"/>
    <property type="match status" value="1"/>
</dbReference>
<dbReference type="InterPro" id="IPR013632">
    <property type="entry name" value="Rad51_C"/>
</dbReference>
<dbReference type="GO" id="GO:0005657">
    <property type="term" value="C:replication fork"/>
    <property type="evidence" value="ECO:0007669"/>
    <property type="project" value="TreeGrafter"/>
</dbReference>
<sequence length="294" mass="33054">MNGEEELTYEQESAFDLFLHLKAPWLRLKCGCTDVDEMLHGGIIRGELTELVGSISVGKTQMCLSLTASMLLDSEMDSYDVLYIDTNGSFRSTRLLNMLMARRHNIEGAAKLLSRVVVARVYGEHDLKKVLIAAEKCGKEFALIIIDSIGAALAETAVTYLEGGKEIQEDIIVRLHRLAHSLGCAVVSTNHLVYWNDCPAPSLGRKWNSAVHSRFLMAKLPESYYIQLIRSTRYELTGDRAFYRIDESGIVSMRPNEVVQQTQKTQAIVNENWNSIMQSCSQIDNDMQDSFHSP</sequence>
<dbReference type="GO" id="GO:0033063">
    <property type="term" value="C:Rad51B-Rad51C-Rad51D-XRCC2 complex"/>
    <property type="evidence" value="ECO:0007669"/>
    <property type="project" value="TreeGrafter"/>
</dbReference>
<dbReference type="GO" id="GO:0005524">
    <property type="term" value="F:ATP binding"/>
    <property type="evidence" value="ECO:0007669"/>
    <property type="project" value="InterPro"/>
</dbReference>
<evidence type="ECO:0000259" key="3">
    <source>
        <dbReference type="PROSITE" id="PS50162"/>
    </source>
</evidence>
<feature type="domain" description="RecA family profile 1" evidence="3">
    <location>
        <begin position="24"/>
        <end position="192"/>
    </location>
</feature>
<dbReference type="PROSITE" id="PS50162">
    <property type="entry name" value="RECA_2"/>
    <property type="match status" value="1"/>
</dbReference>
<dbReference type="InterPro" id="IPR020588">
    <property type="entry name" value="RecA_ATP-bd"/>
</dbReference>
<dbReference type="PANTHER" id="PTHR46457">
    <property type="entry name" value="DNA REPAIR PROTEIN RAD51 HOMOLOG 4"/>
    <property type="match status" value="1"/>
</dbReference>
<name>A0A0B2VB22_TOXCA</name>
<keyword evidence="2" id="KW-0539">Nucleus</keyword>
<gene>
    <name evidence="4" type="primary">Rad51d</name>
    <name evidence="4" type="ORF">Tcan_09272</name>
</gene>
<dbReference type="STRING" id="6265.A0A0B2VB22"/>
<comment type="subcellular location">
    <subcellularLocation>
        <location evidence="1">Nucleus</location>
    </subcellularLocation>
</comment>
<reference evidence="4 5" key="1">
    <citation type="submission" date="2014-11" db="EMBL/GenBank/DDBJ databases">
        <title>Genetic blueprint of the zoonotic pathogen Toxocara canis.</title>
        <authorList>
            <person name="Zhu X.-Q."/>
            <person name="Korhonen P.K."/>
            <person name="Cai H."/>
            <person name="Young N.D."/>
            <person name="Nejsum P."/>
            <person name="von Samson-Himmelstjerna G."/>
            <person name="Boag P.R."/>
            <person name="Tan P."/>
            <person name="Li Q."/>
            <person name="Min J."/>
            <person name="Yang Y."/>
            <person name="Wang X."/>
            <person name="Fang X."/>
            <person name="Hall R.S."/>
            <person name="Hofmann A."/>
            <person name="Sternberg P.W."/>
            <person name="Jex A.R."/>
            <person name="Gasser R.B."/>
        </authorList>
    </citation>
    <scope>NUCLEOTIDE SEQUENCE [LARGE SCALE GENOMIC DNA]</scope>
    <source>
        <strain evidence="4">PN_DK_2014</strain>
    </source>
</reference>
<dbReference type="Proteomes" id="UP000031036">
    <property type="component" value="Unassembled WGS sequence"/>
</dbReference>
<dbReference type="PANTHER" id="PTHR46457:SF1">
    <property type="entry name" value="DNA REPAIR PROTEIN RAD51 HOMOLOG 4"/>
    <property type="match status" value="1"/>
</dbReference>
<evidence type="ECO:0000313" key="5">
    <source>
        <dbReference type="Proteomes" id="UP000031036"/>
    </source>
</evidence>
<dbReference type="OrthoDB" id="336321at2759"/>
<organism evidence="4 5">
    <name type="scientific">Toxocara canis</name>
    <name type="common">Canine roundworm</name>
    <dbReference type="NCBI Taxonomy" id="6265"/>
    <lineage>
        <taxon>Eukaryota</taxon>
        <taxon>Metazoa</taxon>
        <taxon>Ecdysozoa</taxon>
        <taxon>Nematoda</taxon>
        <taxon>Chromadorea</taxon>
        <taxon>Rhabditida</taxon>
        <taxon>Spirurina</taxon>
        <taxon>Ascaridomorpha</taxon>
        <taxon>Ascaridoidea</taxon>
        <taxon>Toxocaridae</taxon>
        <taxon>Toxocara</taxon>
    </lineage>
</organism>
<keyword evidence="5" id="KW-1185">Reference proteome</keyword>
<dbReference type="GO" id="GO:0140664">
    <property type="term" value="F:ATP-dependent DNA damage sensor activity"/>
    <property type="evidence" value="ECO:0007669"/>
    <property type="project" value="InterPro"/>
</dbReference>
<evidence type="ECO:0000256" key="2">
    <source>
        <dbReference type="ARBA" id="ARBA00023242"/>
    </source>
</evidence>
<accession>A0A0B2VB22</accession>
<proteinExistence type="predicted"/>